<reference evidence="2" key="1">
    <citation type="submission" date="2018-05" db="EMBL/GenBank/DDBJ databases">
        <title>Draft genome of Mucuna pruriens seed.</title>
        <authorList>
            <person name="Nnadi N.E."/>
            <person name="Vos R."/>
            <person name="Hasami M.H."/>
            <person name="Devisetty U.K."/>
            <person name="Aguiy J.C."/>
        </authorList>
    </citation>
    <scope>NUCLEOTIDE SEQUENCE [LARGE SCALE GENOMIC DNA]</scope>
    <source>
        <strain evidence="2">JCA_2017</strain>
    </source>
</reference>
<dbReference type="SUPFAM" id="SSF53098">
    <property type="entry name" value="Ribonuclease H-like"/>
    <property type="match status" value="1"/>
</dbReference>
<evidence type="ECO:0000313" key="3">
    <source>
        <dbReference type="Proteomes" id="UP000257109"/>
    </source>
</evidence>
<dbReference type="Gene3D" id="3.30.420.10">
    <property type="entry name" value="Ribonuclease H-like superfamily/Ribonuclease H"/>
    <property type="match status" value="1"/>
</dbReference>
<keyword evidence="3" id="KW-1185">Reference proteome</keyword>
<accession>A0A371HKY7</accession>
<protein>
    <recommendedName>
        <fullName evidence="1">Integrase catalytic domain-containing protein</fullName>
    </recommendedName>
</protein>
<dbReference type="InterPro" id="IPR036397">
    <property type="entry name" value="RNaseH_sf"/>
</dbReference>
<dbReference type="PANTHER" id="PTHR42648:SF22">
    <property type="entry name" value="REVERSE TRANSCRIPTASE TY1_COPIA-TYPE DOMAIN-CONTAINING PROTEIN"/>
    <property type="match status" value="1"/>
</dbReference>
<dbReference type="PROSITE" id="PS50994">
    <property type="entry name" value="INTEGRASE"/>
    <property type="match status" value="1"/>
</dbReference>
<dbReference type="InterPro" id="IPR012337">
    <property type="entry name" value="RNaseH-like_sf"/>
</dbReference>
<feature type="non-terminal residue" evidence="2">
    <location>
        <position position="1"/>
    </location>
</feature>
<organism evidence="2 3">
    <name type="scientific">Mucuna pruriens</name>
    <name type="common">Velvet bean</name>
    <name type="synonym">Dolichos pruriens</name>
    <dbReference type="NCBI Taxonomy" id="157652"/>
    <lineage>
        <taxon>Eukaryota</taxon>
        <taxon>Viridiplantae</taxon>
        <taxon>Streptophyta</taxon>
        <taxon>Embryophyta</taxon>
        <taxon>Tracheophyta</taxon>
        <taxon>Spermatophyta</taxon>
        <taxon>Magnoliopsida</taxon>
        <taxon>eudicotyledons</taxon>
        <taxon>Gunneridae</taxon>
        <taxon>Pentapetalae</taxon>
        <taxon>rosids</taxon>
        <taxon>fabids</taxon>
        <taxon>Fabales</taxon>
        <taxon>Fabaceae</taxon>
        <taxon>Papilionoideae</taxon>
        <taxon>50 kb inversion clade</taxon>
        <taxon>NPAAA clade</taxon>
        <taxon>indigoferoid/millettioid clade</taxon>
        <taxon>Phaseoleae</taxon>
        <taxon>Mucuna</taxon>
    </lineage>
</organism>
<name>A0A371HKY7_MUCPR</name>
<dbReference type="EMBL" id="QJKJ01002297">
    <property type="protein sequence ID" value="RDY03466.1"/>
    <property type="molecule type" value="Genomic_DNA"/>
</dbReference>
<dbReference type="OrthoDB" id="1749397at2759"/>
<evidence type="ECO:0000313" key="2">
    <source>
        <dbReference type="EMBL" id="RDY03466.1"/>
    </source>
</evidence>
<dbReference type="InterPro" id="IPR001584">
    <property type="entry name" value="Integrase_cat-core"/>
</dbReference>
<dbReference type="GO" id="GO:0015074">
    <property type="term" value="P:DNA integration"/>
    <property type="evidence" value="ECO:0007669"/>
    <property type="project" value="InterPro"/>
</dbReference>
<gene>
    <name evidence="2" type="ORF">CR513_12948</name>
</gene>
<dbReference type="GO" id="GO:0003676">
    <property type="term" value="F:nucleic acid binding"/>
    <property type="evidence" value="ECO:0007669"/>
    <property type="project" value="InterPro"/>
</dbReference>
<dbReference type="InterPro" id="IPR039537">
    <property type="entry name" value="Retrotran_Ty1/copia-like"/>
</dbReference>
<feature type="domain" description="Integrase catalytic" evidence="1">
    <location>
        <begin position="88"/>
        <end position="165"/>
    </location>
</feature>
<dbReference type="Proteomes" id="UP000257109">
    <property type="component" value="Unassembled WGS sequence"/>
</dbReference>
<dbReference type="AlphaFoldDB" id="A0A371HKY7"/>
<sequence>MDNFSATRVNHMKQFSSVKHKKILLCHHRLWHPPFNYLKHFLKCDTCILAKSHCVSCHSNSNKNDCTLMIWLCVMKHKNKTQFSATVRILYTNTRREYINQEFHHYFQTHGIIHETTCPQTLLQNGVAKRNNQHILETTRALLIGSHVPCHFWVDVIITTIYLLN</sequence>
<comment type="caution">
    <text evidence="2">The sequence shown here is derived from an EMBL/GenBank/DDBJ whole genome shotgun (WGS) entry which is preliminary data.</text>
</comment>
<proteinExistence type="predicted"/>
<evidence type="ECO:0000259" key="1">
    <source>
        <dbReference type="PROSITE" id="PS50994"/>
    </source>
</evidence>
<dbReference type="PANTHER" id="PTHR42648">
    <property type="entry name" value="TRANSPOSASE, PUTATIVE-RELATED"/>
    <property type="match status" value="1"/>
</dbReference>